<evidence type="ECO:0000313" key="3">
    <source>
        <dbReference type="Proteomes" id="UP000316727"/>
    </source>
</evidence>
<proteinExistence type="predicted"/>
<evidence type="ECO:0000256" key="1">
    <source>
        <dbReference type="PROSITE-ProRule" id="PRU00339"/>
    </source>
</evidence>
<organism evidence="2 3">
    <name type="scientific">Pontibacter mangrovi</name>
    <dbReference type="NCBI Taxonomy" id="2589816"/>
    <lineage>
        <taxon>Bacteria</taxon>
        <taxon>Pseudomonadati</taxon>
        <taxon>Bacteroidota</taxon>
        <taxon>Cytophagia</taxon>
        <taxon>Cytophagales</taxon>
        <taxon>Hymenobacteraceae</taxon>
        <taxon>Pontibacter</taxon>
    </lineage>
</organism>
<evidence type="ECO:0000313" key="2">
    <source>
        <dbReference type="EMBL" id="TPE45850.1"/>
    </source>
</evidence>
<reference evidence="2 3" key="1">
    <citation type="submission" date="2019-06" db="EMBL/GenBank/DDBJ databases">
        <title>A novel bacterium of genus Pontibacter, isolated from marine sediment.</title>
        <authorList>
            <person name="Huang H."/>
            <person name="Mo K."/>
            <person name="Hu Y."/>
        </authorList>
    </citation>
    <scope>NUCLEOTIDE SEQUENCE [LARGE SCALE GENOMIC DNA]</scope>
    <source>
        <strain evidence="2 3">HB172049</strain>
    </source>
</reference>
<dbReference type="Proteomes" id="UP000316727">
    <property type="component" value="Unassembled WGS sequence"/>
</dbReference>
<dbReference type="AlphaFoldDB" id="A0A501WBT3"/>
<dbReference type="InterPro" id="IPR019734">
    <property type="entry name" value="TPR_rpt"/>
</dbReference>
<sequence length="243" mass="28243">MRQWIAAAGLALTAGLSSCNMQNTLTRQPQTVRPRLTMQEVIPPMAPATKAQEDSQNKFLKDNVSRFRSRKLASQYYVLQAKRTFNQNQPDSAMIFLNRAWLMDRSNNEIYWGYGLAYGQMQEYDKALYLLYRTLDQDKENPRLLTDIATTHLARFYSQSNPTDLQQSRKLLKRALAQNPKNTADTYYKLAINSYYLLDFGQAWHYLHQSIKLDKSKENKKFIAALLQKEQDPAGVYSNRHTK</sequence>
<dbReference type="SUPFAM" id="SSF48452">
    <property type="entry name" value="TPR-like"/>
    <property type="match status" value="1"/>
</dbReference>
<dbReference type="PROSITE" id="PS51257">
    <property type="entry name" value="PROKAR_LIPOPROTEIN"/>
    <property type="match status" value="1"/>
</dbReference>
<feature type="repeat" description="TPR" evidence="1">
    <location>
        <begin position="108"/>
        <end position="141"/>
    </location>
</feature>
<dbReference type="OrthoDB" id="7058419at2"/>
<keyword evidence="3" id="KW-1185">Reference proteome</keyword>
<gene>
    <name evidence="2" type="ORF">FJM65_00440</name>
</gene>
<comment type="caution">
    <text evidence="2">The sequence shown here is derived from an EMBL/GenBank/DDBJ whole genome shotgun (WGS) entry which is preliminary data.</text>
</comment>
<dbReference type="RefSeq" id="WP_140618230.1">
    <property type="nucleotide sequence ID" value="NZ_VFRQ01000001.1"/>
</dbReference>
<dbReference type="EMBL" id="VFRQ01000001">
    <property type="protein sequence ID" value="TPE45850.1"/>
    <property type="molecule type" value="Genomic_DNA"/>
</dbReference>
<accession>A0A501WBT3</accession>
<dbReference type="PROSITE" id="PS50005">
    <property type="entry name" value="TPR"/>
    <property type="match status" value="1"/>
</dbReference>
<dbReference type="InterPro" id="IPR011990">
    <property type="entry name" value="TPR-like_helical_dom_sf"/>
</dbReference>
<keyword evidence="1" id="KW-0802">TPR repeat</keyword>
<name>A0A501WBT3_9BACT</name>
<protein>
    <submittedName>
        <fullName evidence="2">Uncharacterized protein</fullName>
    </submittedName>
</protein>
<dbReference type="Gene3D" id="1.25.40.10">
    <property type="entry name" value="Tetratricopeptide repeat domain"/>
    <property type="match status" value="2"/>
</dbReference>